<dbReference type="AlphaFoldDB" id="A0A7Y9ICR1"/>
<dbReference type="SUPFAM" id="SSF63829">
    <property type="entry name" value="Calcium-dependent phosphotriesterase"/>
    <property type="match status" value="1"/>
</dbReference>
<dbReference type="Gene3D" id="2.130.10.10">
    <property type="entry name" value="YVTN repeat-like/Quinoprotein amine dehydrogenase"/>
    <property type="match status" value="1"/>
</dbReference>
<keyword evidence="2" id="KW-1185">Reference proteome</keyword>
<dbReference type="InterPro" id="IPR051344">
    <property type="entry name" value="Vgb"/>
</dbReference>
<comment type="caution">
    <text evidence="1">The sequence shown here is derived from an EMBL/GenBank/DDBJ whole genome shotgun (WGS) entry which is preliminary data.</text>
</comment>
<dbReference type="SUPFAM" id="SSF50998">
    <property type="entry name" value="Quinoprotein alcohol dehydrogenase-like"/>
    <property type="match status" value="1"/>
</dbReference>
<reference evidence="1 2" key="1">
    <citation type="submission" date="2020-07" db="EMBL/GenBank/DDBJ databases">
        <title>Sequencing the genomes of 1000 actinobacteria strains.</title>
        <authorList>
            <person name="Klenk H.-P."/>
        </authorList>
    </citation>
    <scope>NUCLEOTIDE SEQUENCE [LARGE SCALE GENOMIC DNA]</scope>
    <source>
        <strain evidence="1 2">DSM 22083</strain>
    </source>
</reference>
<evidence type="ECO:0000313" key="2">
    <source>
        <dbReference type="Proteomes" id="UP000569914"/>
    </source>
</evidence>
<dbReference type="RefSeq" id="WP_179755746.1">
    <property type="nucleotide sequence ID" value="NZ_JACCBU010000001.1"/>
</dbReference>
<proteinExistence type="predicted"/>
<dbReference type="EMBL" id="JACCBU010000001">
    <property type="protein sequence ID" value="NYE73894.1"/>
    <property type="molecule type" value="Genomic_DNA"/>
</dbReference>
<dbReference type="PANTHER" id="PTHR40274">
    <property type="entry name" value="VIRGINIAMYCIN B LYASE"/>
    <property type="match status" value="1"/>
</dbReference>
<dbReference type="PANTHER" id="PTHR40274:SF3">
    <property type="entry name" value="VIRGINIAMYCIN B LYASE"/>
    <property type="match status" value="1"/>
</dbReference>
<sequence length="744" mass="80639">MSQISPASTGHGPATTRALSLLLVFGLLATLLSVLVSGPARAEEPADPNVRYLGEPVQVSQASGSVLGTLDGRTVAYQVFKGTSNSDNPGAFTAFDVETGELLLELPMPTADTARALTVASDGRVYVATYFDQRLWGFDPATRQLADLGSIEPVPTDAQPFGLCAGPAGQVFIATYKSSGLYRYDPATDKITKVRTVNPANTYLHACAWDPATNDLYVTAGGQTAELWRIADAGTGTMTKITDETTTPGLAAETFIMGLWLVGDHLFARTKNLRLLVIGTDGVVDHWSGPQSISGYHVLPVRNDPSKVWFTGSSAVREYDVPTGTVRDTGLKVSFYFSDVTYDDNGDVIGTDARGPFRLTMAGSYTSKPWTYSQPTAIQKLLQGPDGQMFASGYPTGLARVDTTGAGKIYPSLSSGQYESSVVRDGLMYLGHYGNARFSRYDPARPTAAPKLIFDGLAEHQDRPFAMAYNAERDEIYLGTVPGYGRVQGGLAAYEFGTGTHQWYTEEIVKDQSIISVAYNPHDRLVYLGTNVDGGMGIEQPPGLESKLVVWDPATRTVVRELVPVADREGVTGLMVAPDGKIWGWAEDTLFVYDPAGQQVVARYPGLASRYVDGQFYWAWAYQYVSPIDGNVYATVGGRLLRIEPGTMTATQLLASGANFGNLDTAGDLYFSDKSHAYKYVVPQPMPNQEPTDETKCLAVTTLLSGRGLAFPKDYKPAWRTVFAQVERQVDDGKGEELEDDYCR</sequence>
<dbReference type="InterPro" id="IPR011047">
    <property type="entry name" value="Quinoprotein_ADH-like_sf"/>
</dbReference>
<gene>
    <name evidence="1" type="ORF">BKA15_005223</name>
</gene>
<dbReference type="InterPro" id="IPR015943">
    <property type="entry name" value="WD40/YVTN_repeat-like_dom_sf"/>
</dbReference>
<organism evidence="1 2">
    <name type="scientific">Microlunatus parietis</name>
    <dbReference type="NCBI Taxonomy" id="682979"/>
    <lineage>
        <taxon>Bacteria</taxon>
        <taxon>Bacillati</taxon>
        <taxon>Actinomycetota</taxon>
        <taxon>Actinomycetes</taxon>
        <taxon>Propionibacteriales</taxon>
        <taxon>Propionibacteriaceae</taxon>
        <taxon>Microlunatus</taxon>
    </lineage>
</organism>
<dbReference type="Proteomes" id="UP000569914">
    <property type="component" value="Unassembled WGS sequence"/>
</dbReference>
<name>A0A7Y9ICR1_9ACTN</name>
<accession>A0A7Y9ICR1</accession>
<evidence type="ECO:0000313" key="1">
    <source>
        <dbReference type="EMBL" id="NYE73894.1"/>
    </source>
</evidence>
<protein>
    <submittedName>
        <fullName evidence="1">Uncharacterized protein</fullName>
    </submittedName>
</protein>